<comment type="caution">
    <text evidence="2">The sequence shown here is derived from an EMBL/GenBank/DDBJ whole genome shotgun (WGS) entry which is preliminary data.</text>
</comment>
<gene>
    <name evidence="2" type="ORF">IMSHALPRED_010504</name>
</gene>
<evidence type="ECO:0000259" key="1">
    <source>
        <dbReference type="Pfam" id="PF04909"/>
    </source>
</evidence>
<evidence type="ECO:0000313" key="3">
    <source>
        <dbReference type="Proteomes" id="UP000664534"/>
    </source>
</evidence>
<dbReference type="AlphaFoldDB" id="A0A8H3GAU0"/>
<dbReference type="InterPro" id="IPR032466">
    <property type="entry name" value="Metal_Hydrolase"/>
</dbReference>
<dbReference type="InterPro" id="IPR052358">
    <property type="entry name" value="Aro_Compnd_Degr_Hydrolases"/>
</dbReference>
<dbReference type="GO" id="GO:0016787">
    <property type="term" value="F:hydrolase activity"/>
    <property type="evidence" value="ECO:0007669"/>
    <property type="project" value="InterPro"/>
</dbReference>
<name>A0A8H3GAU0_9LECA</name>
<evidence type="ECO:0000313" key="2">
    <source>
        <dbReference type="EMBL" id="CAF9936216.1"/>
    </source>
</evidence>
<dbReference type="SUPFAM" id="SSF51556">
    <property type="entry name" value="Metallo-dependent hydrolases"/>
    <property type="match status" value="1"/>
</dbReference>
<feature type="domain" description="Amidohydrolase-related" evidence="1">
    <location>
        <begin position="91"/>
        <end position="367"/>
    </location>
</feature>
<sequence>MPNPNNADLPPAIRTVVALAQHEAKTSDPDVKLKTEHGQGVIAMLQVFKKYLIKLRGGEACRALEVSLEFWAPKTPTVNSSESTSLPRGAWDSHVHVVDEEAFPFPKDHPFRPKKATLSDLLEFEERLGTDHVCLVAISVYGTDNDLLLQSLGHLNGKGRAVVAIDPETISDQDLDDMHALGVRGIRLNLKSTSQNKSKEELTKTLKSYVKRIQRLKWAIQLYIGLADIEKIASEIPNLGVPVVIDHLATPEKTSAPRLQPGYTEFMDLLSKKQVWVKLSGVYRFAELPELDDYVREILRVAPSQVVWASDWPHTGGVAHNPNGDRRALQDYRKVDVPAFIARCKEWCGEDEALVQKIFVENPRRLWQYEDED</sequence>
<dbReference type="EMBL" id="CAJPDT010000089">
    <property type="protein sequence ID" value="CAF9936216.1"/>
    <property type="molecule type" value="Genomic_DNA"/>
</dbReference>
<protein>
    <recommendedName>
        <fullName evidence="1">Amidohydrolase-related domain-containing protein</fullName>
    </recommendedName>
</protein>
<dbReference type="Gene3D" id="3.20.20.140">
    <property type="entry name" value="Metal-dependent hydrolases"/>
    <property type="match status" value="1"/>
</dbReference>
<dbReference type="Proteomes" id="UP000664534">
    <property type="component" value="Unassembled WGS sequence"/>
</dbReference>
<keyword evidence="3" id="KW-1185">Reference proteome</keyword>
<proteinExistence type="predicted"/>
<dbReference type="OrthoDB" id="2135488at2759"/>
<dbReference type="InterPro" id="IPR006680">
    <property type="entry name" value="Amidohydro-rel"/>
</dbReference>
<dbReference type="PANTHER" id="PTHR35563:SF2">
    <property type="entry name" value="BARREL METAL-DEPENDENT HYDROLASE, PUTATIVE (AFU_ORTHOLOGUE AFUA_1G16240)-RELATED"/>
    <property type="match status" value="1"/>
</dbReference>
<dbReference type="PANTHER" id="PTHR35563">
    <property type="entry name" value="BARREL METAL-DEPENDENT HYDROLASE, PUTATIVE (AFU_ORTHOLOGUE AFUA_1G16240)-RELATED"/>
    <property type="match status" value="1"/>
</dbReference>
<organism evidence="2 3">
    <name type="scientific">Imshaugia aleurites</name>
    <dbReference type="NCBI Taxonomy" id="172621"/>
    <lineage>
        <taxon>Eukaryota</taxon>
        <taxon>Fungi</taxon>
        <taxon>Dikarya</taxon>
        <taxon>Ascomycota</taxon>
        <taxon>Pezizomycotina</taxon>
        <taxon>Lecanoromycetes</taxon>
        <taxon>OSLEUM clade</taxon>
        <taxon>Lecanoromycetidae</taxon>
        <taxon>Lecanorales</taxon>
        <taxon>Lecanorineae</taxon>
        <taxon>Parmeliaceae</taxon>
        <taxon>Imshaugia</taxon>
    </lineage>
</organism>
<accession>A0A8H3GAU0</accession>
<reference evidence="2" key="1">
    <citation type="submission" date="2021-03" db="EMBL/GenBank/DDBJ databases">
        <authorList>
            <person name="Tagirdzhanova G."/>
        </authorList>
    </citation>
    <scope>NUCLEOTIDE SEQUENCE</scope>
</reference>
<dbReference type="Pfam" id="PF04909">
    <property type="entry name" value="Amidohydro_2"/>
    <property type="match status" value="1"/>
</dbReference>